<protein>
    <submittedName>
        <fullName evidence="1">Uncharacterized protein</fullName>
    </submittedName>
</protein>
<dbReference type="Proteomes" id="UP000665043">
    <property type="component" value="Chromosome"/>
</dbReference>
<organism evidence="1 2">
    <name type="scientific">Sediminibacillus dalangtanensis</name>
    <dbReference type="NCBI Taxonomy" id="2729421"/>
    <lineage>
        <taxon>Bacteria</taxon>
        <taxon>Bacillati</taxon>
        <taxon>Bacillota</taxon>
        <taxon>Bacilli</taxon>
        <taxon>Bacillales</taxon>
        <taxon>Bacillaceae</taxon>
        <taxon>Sediminibacillus</taxon>
    </lineage>
</organism>
<reference evidence="1 2" key="1">
    <citation type="submission" date="2019-12" db="EMBL/GenBank/DDBJ databases">
        <title>The whole genome sequencing of a strain isolated from a Mars analog, Dalangtan Playa.</title>
        <authorList>
            <person name="Huang T."/>
        </authorList>
    </citation>
    <scope>NUCLEOTIDE SEQUENCE [LARGE SCALE GENOMIC DNA]</scope>
    <source>
        <strain evidence="1 2">DP4-553-S</strain>
    </source>
</reference>
<accession>A0ABX7VSZ6</accession>
<sequence length="291" mass="34042">MGAYYFYNEYVYDEDGWQSKSMMVENGRFTRRINDKAPAREMNTKQFWVGPGKVYLDIEEPFYQQASLEINLKKFIYRGCTLILCQLPIRSHSDYKRNFTSFQKKLTESPIDYMIVPRIPLSQIRPEMVRFFGRQKVPFLLVEQDPLKDGQKIKWEWIHQAQSLTKIPLLMLSSSKRTHRQQSVDWPSIAPELDLTLVDATELELPLPKKLLRKTGISPYKGELIPHASADYNLFLFQENQSIDEPHNFRYHKAIPEVTVAKGKVIKVNHIVKCRKGNGMYKKVSIPGHFV</sequence>
<name>A0ABX7VSZ6_9BACI</name>
<proteinExistence type="predicted"/>
<dbReference type="EMBL" id="CP046956">
    <property type="protein sequence ID" value="QTM99648.1"/>
    <property type="molecule type" value="Genomic_DNA"/>
</dbReference>
<dbReference type="RefSeq" id="WP_209364819.1">
    <property type="nucleotide sequence ID" value="NZ_CP046956.1"/>
</dbReference>
<keyword evidence="2" id="KW-1185">Reference proteome</keyword>
<evidence type="ECO:0000313" key="1">
    <source>
        <dbReference type="EMBL" id="QTM99648.1"/>
    </source>
</evidence>
<evidence type="ECO:0000313" key="2">
    <source>
        <dbReference type="Proteomes" id="UP000665043"/>
    </source>
</evidence>
<gene>
    <name evidence="1" type="ORF">ERJ70_10260</name>
</gene>